<evidence type="ECO:0000313" key="1">
    <source>
        <dbReference type="EMBL" id="MEX0429035.1"/>
    </source>
</evidence>
<gene>
    <name evidence="1" type="ORF">AB3X52_15515</name>
</gene>
<dbReference type="Pfam" id="PF11452">
    <property type="entry name" value="DUF3000"/>
    <property type="match status" value="1"/>
</dbReference>
<dbReference type="RefSeq" id="WP_367995003.1">
    <property type="nucleotide sequence ID" value="NZ_JBFPJR010000031.1"/>
</dbReference>
<proteinExistence type="predicted"/>
<sequence>MVVREETRPDAGAAGPSEFRAAVAEMQAAILRPEVFCEEMPAPQRIAPYATALSADVTVDDTDVATGRLILLHDPDGNDAWGATATGPGRFRLVAYARAEIDVDLITDQMLGEVGWSWLTEALDAHGAGFTAVSGTVTRVATESFGGMADEEGTAQIEIRASWTPLEDTSGVVAVGPHVEAWGELLCTAAGLPPVPEGVVVIPSRRGQRGS</sequence>
<accession>A0ABV3T1E3</accession>
<organism evidence="1 2">
    <name type="scientific">Nocardioides eburneus</name>
    <dbReference type="NCBI Taxonomy" id="3231482"/>
    <lineage>
        <taxon>Bacteria</taxon>
        <taxon>Bacillati</taxon>
        <taxon>Actinomycetota</taxon>
        <taxon>Actinomycetes</taxon>
        <taxon>Propionibacteriales</taxon>
        <taxon>Nocardioidaceae</taxon>
        <taxon>Nocardioides</taxon>
    </lineage>
</organism>
<dbReference type="EMBL" id="JBFPJR010000031">
    <property type="protein sequence ID" value="MEX0429035.1"/>
    <property type="molecule type" value="Genomic_DNA"/>
</dbReference>
<dbReference type="Proteomes" id="UP001556631">
    <property type="component" value="Unassembled WGS sequence"/>
</dbReference>
<name>A0ABV3T1E3_9ACTN</name>
<dbReference type="InterPro" id="IPR021555">
    <property type="entry name" value="DUF3000"/>
</dbReference>
<evidence type="ECO:0000313" key="2">
    <source>
        <dbReference type="Proteomes" id="UP001556631"/>
    </source>
</evidence>
<reference evidence="1 2" key="1">
    <citation type="submission" date="2024-07" db="EMBL/GenBank/DDBJ databases">
        <authorList>
            <person name="Lee S."/>
            <person name="Kang M."/>
        </authorList>
    </citation>
    <scope>NUCLEOTIDE SEQUENCE [LARGE SCALE GENOMIC DNA]</scope>
    <source>
        <strain evidence="1 2">DS6</strain>
    </source>
</reference>
<protein>
    <submittedName>
        <fullName evidence="1">DUF3000 domain-containing protein</fullName>
    </submittedName>
</protein>
<keyword evidence="2" id="KW-1185">Reference proteome</keyword>
<comment type="caution">
    <text evidence="1">The sequence shown here is derived from an EMBL/GenBank/DDBJ whole genome shotgun (WGS) entry which is preliminary data.</text>
</comment>